<keyword evidence="1" id="KW-0813">Transport</keyword>
<accession>A0AB35IIL8</accession>
<dbReference type="Pfam" id="PF02255">
    <property type="entry name" value="PTS_IIA"/>
    <property type="match status" value="1"/>
</dbReference>
<evidence type="ECO:0000313" key="5">
    <source>
        <dbReference type="EMBL" id="MDB7082474.1"/>
    </source>
</evidence>
<organism evidence="5 6">
    <name type="scientific">Thomasclavelia ramosa</name>
    <dbReference type="NCBI Taxonomy" id="1547"/>
    <lineage>
        <taxon>Bacteria</taxon>
        <taxon>Bacillati</taxon>
        <taxon>Bacillota</taxon>
        <taxon>Erysipelotrichia</taxon>
        <taxon>Erysipelotrichales</taxon>
        <taxon>Coprobacillaceae</taxon>
        <taxon>Thomasclavelia</taxon>
    </lineage>
</organism>
<comment type="caution">
    <text evidence="5">The sequence shown here is derived from an EMBL/GenBank/DDBJ whole genome shotgun (WGS) entry which is preliminary data.</text>
</comment>
<dbReference type="InterPro" id="IPR036542">
    <property type="entry name" value="PTS_IIA_lac/cel_sf"/>
</dbReference>
<gene>
    <name evidence="5" type="ORF">PM738_01560</name>
</gene>
<proteinExistence type="predicted"/>
<dbReference type="AlphaFoldDB" id="A0AB35IIL8"/>
<dbReference type="SUPFAM" id="SSF46973">
    <property type="entry name" value="Enzyme IIa from lactose specific PTS, IIa-lac"/>
    <property type="match status" value="1"/>
</dbReference>
<name>A0AB35IIL8_9FIRM</name>
<evidence type="ECO:0000256" key="3">
    <source>
        <dbReference type="ARBA" id="ARBA00022679"/>
    </source>
</evidence>
<dbReference type="InterPro" id="IPR003188">
    <property type="entry name" value="PTS_IIA_lac/cel"/>
</dbReference>
<dbReference type="RefSeq" id="WP_003535114.1">
    <property type="nucleotide sequence ID" value="NZ_BAABXX010000001.1"/>
</dbReference>
<dbReference type="GO" id="GO:0016740">
    <property type="term" value="F:transferase activity"/>
    <property type="evidence" value="ECO:0007669"/>
    <property type="project" value="UniProtKB-KW"/>
</dbReference>
<dbReference type="GO" id="GO:0009401">
    <property type="term" value="P:phosphoenolpyruvate-dependent sugar phosphotransferase system"/>
    <property type="evidence" value="ECO:0007669"/>
    <property type="project" value="UniProtKB-KW"/>
</dbReference>
<protein>
    <submittedName>
        <fullName evidence="5">PTS lactose/cellobiose transporter subunit IIA</fullName>
    </submittedName>
</protein>
<evidence type="ECO:0000256" key="4">
    <source>
        <dbReference type="ARBA" id="ARBA00022683"/>
    </source>
</evidence>
<dbReference type="PANTHER" id="PTHR34382">
    <property type="entry name" value="PTS SYSTEM N,N'-DIACETYLCHITOBIOSE-SPECIFIC EIIA COMPONENT"/>
    <property type="match status" value="1"/>
</dbReference>
<dbReference type="Gene3D" id="1.20.58.80">
    <property type="entry name" value="Phosphotransferase system, lactose/cellobiose-type IIA subunit"/>
    <property type="match status" value="1"/>
</dbReference>
<dbReference type="PANTHER" id="PTHR34382:SF7">
    <property type="entry name" value="PTS SYSTEM N,N'-DIACETYLCHITOBIOSE-SPECIFIC EIIA COMPONENT"/>
    <property type="match status" value="1"/>
</dbReference>
<evidence type="ECO:0000313" key="6">
    <source>
        <dbReference type="Proteomes" id="UP001211987"/>
    </source>
</evidence>
<dbReference type="EMBL" id="JAQLKE010000002">
    <property type="protein sequence ID" value="MDB7082474.1"/>
    <property type="molecule type" value="Genomic_DNA"/>
</dbReference>
<reference evidence="5" key="1">
    <citation type="submission" date="2023-01" db="EMBL/GenBank/DDBJ databases">
        <title>Human gut microbiome strain richness.</title>
        <authorList>
            <person name="Chen-Liaw A."/>
        </authorList>
    </citation>
    <scope>NUCLEOTIDE SEQUENCE</scope>
    <source>
        <strain evidence="5">1001217st2_G6_1001217B_191108</strain>
    </source>
</reference>
<evidence type="ECO:0000256" key="1">
    <source>
        <dbReference type="ARBA" id="ARBA00022448"/>
    </source>
</evidence>
<evidence type="ECO:0000256" key="2">
    <source>
        <dbReference type="ARBA" id="ARBA00022597"/>
    </source>
</evidence>
<keyword evidence="2" id="KW-0762">Sugar transport</keyword>
<keyword evidence="3" id="KW-0808">Transferase</keyword>
<keyword evidence="4" id="KW-0598">Phosphotransferase system</keyword>
<dbReference type="Proteomes" id="UP001211987">
    <property type="component" value="Unassembled WGS sequence"/>
</dbReference>
<sequence length="105" mass="11864">MIKAGVDNMINNTEQETISIIQLTQQSSLAYQKVLAYVKDQNFVKANEYLIKGNETLLEASKIHAGCLTVSSDLDLLLVHAEDMLISVQLYKSLIKEFIDIYKKI</sequence>